<reference evidence="3" key="2">
    <citation type="submission" date="2011-02" db="EMBL/GenBank/DDBJ databases">
        <title>The complete genome of Syntrophobotulus glycolicus DSM 8271.</title>
        <authorList>
            <person name="Lucas S."/>
            <person name="Copeland A."/>
            <person name="Lapidus A."/>
            <person name="Bruce D."/>
            <person name="Goodwin L."/>
            <person name="Pitluck S."/>
            <person name="Kyrpides N."/>
            <person name="Mavromatis K."/>
            <person name="Pagani I."/>
            <person name="Ivanova N."/>
            <person name="Mikhailova N."/>
            <person name="Chertkov O."/>
            <person name="Held B."/>
            <person name="Detter J.C."/>
            <person name="Tapia R."/>
            <person name="Han C."/>
            <person name="Land M."/>
            <person name="Hauser L."/>
            <person name="Markowitz V."/>
            <person name="Cheng J.-F."/>
            <person name="Hugenholtz P."/>
            <person name="Woyke T."/>
            <person name="Wu D."/>
            <person name="Spring S."/>
            <person name="Schroeder M."/>
            <person name="Brambilla E."/>
            <person name="Klenk H.-P."/>
            <person name="Eisen J.A."/>
        </authorList>
    </citation>
    <scope>NUCLEOTIDE SEQUENCE [LARGE SCALE GENOMIC DNA]</scope>
    <source>
        <strain evidence="3">DSM 8271 / FlGlyR</strain>
    </source>
</reference>
<reference evidence="2 3" key="1">
    <citation type="journal article" date="2011" name="Stand. Genomic Sci.">
        <title>Complete genome sequence of Syntrophobotulus glycolicus type strain (FlGlyR).</title>
        <authorList>
            <person name="Han C."/>
            <person name="Mwirichia R."/>
            <person name="Chertkov O."/>
            <person name="Held B."/>
            <person name="Lapidus A."/>
            <person name="Nolan M."/>
            <person name="Lucas S."/>
            <person name="Hammon N."/>
            <person name="Deshpande S."/>
            <person name="Cheng J.F."/>
            <person name="Tapia R."/>
            <person name="Goodwin L."/>
            <person name="Pitluck S."/>
            <person name="Huntemann M."/>
            <person name="Liolios K."/>
            <person name="Ivanova N."/>
            <person name="Pagani I."/>
            <person name="Mavromatis K."/>
            <person name="Ovchinikova G."/>
            <person name="Pati A."/>
            <person name="Chen A."/>
            <person name="Palaniappan K."/>
            <person name="Land M."/>
            <person name="Hauser L."/>
            <person name="Brambilla E.M."/>
            <person name="Rohde M."/>
            <person name="Spring S."/>
            <person name="Sikorski J."/>
            <person name="Goker M."/>
            <person name="Woyke T."/>
            <person name="Bristow J."/>
            <person name="Eisen J.A."/>
            <person name="Markowitz V."/>
            <person name="Hugenholtz P."/>
            <person name="Kyrpides N.C."/>
            <person name="Klenk H.P."/>
            <person name="Detter J.C."/>
        </authorList>
    </citation>
    <scope>NUCLEOTIDE SEQUENCE [LARGE SCALE GENOMIC DNA]</scope>
    <source>
        <strain evidence="3">DSM 8271 / FlGlyR</strain>
    </source>
</reference>
<evidence type="ECO:0000259" key="1">
    <source>
        <dbReference type="Pfam" id="PF24703"/>
    </source>
</evidence>
<gene>
    <name evidence="2" type="ordered locus">Sgly_0315</name>
</gene>
<dbReference type="HOGENOM" id="CLU_753905_0_0_9"/>
<dbReference type="Proteomes" id="UP000007488">
    <property type="component" value="Chromosome"/>
</dbReference>
<name>F0SXD6_SYNGF</name>
<dbReference type="eggNOG" id="COG5164">
    <property type="taxonomic scope" value="Bacteria"/>
</dbReference>
<dbReference type="AlphaFoldDB" id="F0SXD6"/>
<evidence type="ECO:0000313" key="3">
    <source>
        <dbReference type="Proteomes" id="UP000007488"/>
    </source>
</evidence>
<dbReference type="Pfam" id="PF24703">
    <property type="entry name" value="DUF7666"/>
    <property type="match status" value="1"/>
</dbReference>
<dbReference type="EMBL" id="CP002547">
    <property type="protein sequence ID" value="ADY54682.1"/>
    <property type="molecule type" value="Genomic_DNA"/>
</dbReference>
<organism evidence="2 3">
    <name type="scientific">Syntrophobotulus glycolicus (strain DSM 8271 / FlGlyR)</name>
    <dbReference type="NCBI Taxonomy" id="645991"/>
    <lineage>
        <taxon>Bacteria</taxon>
        <taxon>Bacillati</taxon>
        <taxon>Bacillota</taxon>
        <taxon>Clostridia</taxon>
        <taxon>Eubacteriales</taxon>
        <taxon>Desulfitobacteriaceae</taxon>
        <taxon>Syntrophobotulus</taxon>
    </lineage>
</organism>
<proteinExistence type="predicted"/>
<dbReference type="KEGG" id="sgy:Sgly_0315"/>
<dbReference type="STRING" id="645991.Sgly_0315"/>
<keyword evidence="3" id="KW-1185">Reference proteome</keyword>
<protein>
    <recommendedName>
        <fullName evidence="1">DUF7666 domain-containing protein</fullName>
    </recommendedName>
</protein>
<dbReference type="InterPro" id="IPR056083">
    <property type="entry name" value="DUF7666"/>
</dbReference>
<accession>F0SXD6</accession>
<feature type="domain" description="DUF7666" evidence="1">
    <location>
        <begin position="4"/>
        <end position="100"/>
    </location>
</feature>
<dbReference type="RefSeq" id="WP_013623553.1">
    <property type="nucleotide sequence ID" value="NC_015172.1"/>
</dbReference>
<evidence type="ECO:0000313" key="2">
    <source>
        <dbReference type="EMBL" id="ADY54682.1"/>
    </source>
</evidence>
<sequence length="325" mass="31667">MDKIKGFKGFNKNLQCTPAGKTFQFEIGQEYEHKGKVSACNSGFHFCEAPLDVFGYYAPADSRYCEVEGSGQTDGGGADSKVAVSKLKIGAEIGIPGLVRAQIEYVKSRCTTEHTDPEKATAGNYGAATAGDSGAATAGNYGAATAGYRGAATAGDSGAATAGDSGAATAGDSGAATAGDSGAATAGNYGAATAGDSGAATAGDSGAATAGDSGAATAGDSGAATAGNYGAATAGYRGAATAGDSGAATARGSVTVGKDGSGLVRGNGIKIRGGLGAVLVIVNEKAGSCDIAEWKTVVVDGEEIKADTWYRLKDGEVVEADDAQE</sequence>